<name>A0A4R0R3F5_9APHY</name>
<evidence type="ECO:0000256" key="1">
    <source>
        <dbReference type="ARBA" id="ARBA00005594"/>
    </source>
</evidence>
<evidence type="ECO:0000259" key="11">
    <source>
        <dbReference type="SMART" id="SM00836"/>
    </source>
</evidence>
<evidence type="ECO:0000313" key="12">
    <source>
        <dbReference type="EMBL" id="TCD61741.1"/>
    </source>
</evidence>
<feature type="domain" description="DALR anticodon binding" evidence="11">
    <location>
        <begin position="482"/>
        <end position="602"/>
    </location>
</feature>
<dbReference type="GO" id="GO:0006420">
    <property type="term" value="P:arginyl-tRNA aminoacylation"/>
    <property type="evidence" value="ECO:0007669"/>
    <property type="project" value="InterPro"/>
</dbReference>
<dbReference type="Pfam" id="PF05746">
    <property type="entry name" value="DALR_1"/>
    <property type="match status" value="1"/>
</dbReference>
<accession>A0A4R0R3F5</accession>
<dbReference type="NCBIfam" id="TIGR00456">
    <property type="entry name" value="argS"/>
    <property type="match status" value="1"/>
</dbReference>
<dbReference type="GO" id="GO:0032543">
    <property type="term" value="P:mitochondrial translation"/>
    <property type="evidence" value="ECO:0007669"/>
    <property type="project" value="TreeGrafter"/>
</dbReference>
<dbReference type="GO" id="GO:0005524">
    <property type="term" value="F:ATP binding"/>
    <property type="evidence" value="ECO:0007669"/>
    <property type="project" value="UniProtKB-KW"/>
</dbReference>
<dbReference type="InterPro" id="IPR001278">
    <property type="entry name" value="Arg-tRNA-ligase"/>
</dbReference>
<dbReference type="PANTHER" id="PTHR11956">
    <property type="entry name" value="ARGINYL-TRNA SYNTHETASE"/>
    <property type="match status" value="1"/>
</dbReference>
<sequence length="602" mass="68079">MATAETSLSLISSLIANLPPLPQVPGTEPERAVLDSFRIAIAKFVVEALPSLTVEQVYNGVDYGKKGVDFTIALPRFRLGGKVDEHAKKVLDKFQPDDWIENVVHDKNFLHFTCRTPTLFRLILSQVHDLSQKSEYGTNTSGNGKKLVIEFSSPNIAKSFHVGHLRSTIIGAFLTNTYKANGWDVTSVNYLGDWGTQFGLIAVGFEKYGSEEELEKDAIKHLYDVYVKVNADAAENPDVKVQAASFFKRMEDGDESALVNWRKWRELSVQKYIGEYERLNVKFDHYIGESLVGKEWQDKALEKLTEMNLIDDHEGAKLVNLEKYKMGKAVLRKKDGTSIYLTRDIGGAIERYEKYKFDKMIYVVGAQQDLHLSQFFKILELMGFDWANRLEHVNFGMVLGMSTRKGTAVFLNEIIKEAASVMHDQMKKNEEKYKSVENPEEVSQEIGITGVKIQDMAAKRINNYNFNWDRMLSFEGDTGPYLQYAHVRLASLTRKNPELLPLPPPGQIDTSLLTEPSARDIAFLLGSYPDVVKTALKTHEPSGVVTFAFRLSHAISSAWETVIVKGESDIEKARARMWLYLCARDVLGAALRLLSIRPLERM</sequence>
<evidence type="ECO:0000256" key="10">
    <source>
        <dbReference type="RuleBase" id="RU363038"/>
    </source>
</evidence>
<dbReference type="InterPro" id="IPR008909">
    <property type="entry name" value="DALR_anticod-bd"/>
</dbReference>
<dbReference type="EMBL" id="RWJN01000434">
    <property type="protein sequence ID" value="TCD61741.1"/>
    <property type="molecule type" value="Genomic_DNA"/>
</dbReference>
<dbReference type="InterPro" id="IPR035684">
    <property type="entry name" value="ArgRS_core"/>
</dbReference>
<dbReference type="Gene3D" id="3.30.1360.70">
    <property type="entry name" value="Arginyl tRNA synthetase N-terminal domain"/>
    <property type="match status" value="1"/>
</dbReference>
<keyword evidence="6 10" id="KW-0648">Protein biosynthesis</keyword>
<organism evidence="12 13">
    <name type="scientific">Steccherinum ochraceum</name>
    <dbReference type="NCBI Taxonomy" id="92696"/>
    <lineage>
        <taxon>Eukaryota</taxon>
        <taxon>Fungi</taxon>
        <taxon>Dikarya</taxon>
        <taxon>Basidiomycota</taxon>
        <taxon>Agaricomycotina</taxon>
        <taxon>Agaricomycetes</taxon>
        <taxon>Polyporales</taxon>
        <taxon>Steccherinaceae</taxon>
        <taxon>Steccherinum</taxon>
    </lineage>
</organism>
<dbReference type="SUPFAM" id="SSF47323">
    <property type="entry name" value="Anticodon-binding domain of a subclass of class I aminoacyl-tRNA synthetases"/>
    <property type="match status" value="1"/>
</dbReference>
<dbReference type="FunFam" id="1.10.730.10:FF:000006">
    <property type="entry name" value="Arginyl-tRNA synthetase 2, mitochondrial"/>
    <property type="match status" value="1"/>
</dbReference>
<keyword evidence="4 10" id="KW-0547">Nucleotide-binding</keyword>
<dbReference type="InterPro" id="IPR001412">
    <property type="entry name" value="aa-tRNA-synth_I_CS"/>
</dbReference>
<dbReference type="Gene3D" id="1.10.730.10">
    <property type="entry name" value="Isoleucyl-tRNA Synthetase, Domain 1"/>
    <property type="match status" value="1"/>
</dbReference>
<dbReference type="SMART" id="SM00836">
    <property type="entry name" value="DALR_1"/>
    <property type="match status" value="1"/>
</dbReference>
<evidence type="ECO:0000256" key="3">
    <source>
        <dbReference type="ARBA" id="ARBA00022598"/>
    </source>
</evidence>
<keyword evidence="7 10" id="KW-0030">Aminoacyl-tRNA synthetase</keyword>
<evidence type="ECO:0000256" key="4">
    <source>
        <dbReference type="ARBA" id="ARBA00022741"/>
    </source>
</evidence>
<comment type="caution">
    <text evidence="12">The sequence shown here is derived from an EMBL/GenBank/DDBJ whole genome shotgun (WGS) entry which is preliminary data.</text>
</comment>
<evidence type="ECO:0000256" key="2">
    <source>
        <dbReference type="ARBA" id="ARBA00012837"/>
    </source>
</evidence>
<dbReference type="GO" id="GO:0005739">
    <property type="term" value="C:mitochondrion"/>
    <property type="evidence" value="ECO:0007669"/>
    <property type="project" value="TreeGrafter"/>
</dbReference>
<dbReference type="GO" id="GO:0004814">
    <property type="term" value="F:arginine-tRNA ligase activity"/>
    <property type="evidence" value="ECO:0007669"/>
    <property type="project" value="UniProtKB-EC"/>
</dbReference>
<dbReference type="InterPro" id="IPR009080">
    <property type="entry name" value="tRNAsynth_Ia_anticodon-bd"/>
</dbReference>
<dbReference type="Pfam" id="PF00750">
    <property type="entry name" value="tRNA-synt_1d"/>
    <property type="match status" value="1"/>
</dbReference>
<reference evidence="12 13" key="1">
    <citation type="submission" date="2018-11" db="EMBL/GenBank/DDBJ databases">
        <title>Genome assembly of Steccherinum ochraceum LE-BIN_3174, the white-rot fungus of the Steccherinaceae family (The Residual Polyporoid clade, Polyporales, Basidiomycota).</title>
        <authorList>
            <person name="Fedorova T.V."/>
            <person name="Glazunova O.A."/>
            <person name="Landesman E.O."/>
            <person name="Moiseenko K.V."/>
            <person name="Psurtseva N.V."/>
            <person name="Savinova O.S."/>
            <person name="Shakhova N.V."/>
            <person name="Tyazhelova T.V."/>
            <person name="Vasina D.V."/>
        </authorList>
    </citation>
    <scope>NUCLEOTIDE SEQUENCE [LARGE SCALE GENOMIC DNA]</scope>
    <source>
        <strain evidence="12 13">LE-BIN_3174</strain>
    </source>
</reference>
<dbReference type="InterPro" id="IPR014729">
    <property type="entry name" value="Rossmann-like_a/b/a_fold"/>
</dbReference>
<dbReference type="SUPFAM" id="SSF52374">
    <property type="entry name" value="Nucleotidylyl transferase"/>
    <property type="match status" value="1"/>
</dbReference>
<dbReference type="PROSITE" id="PS00178">
    <property type="entry name" value="AA_TRNA_LIGASE_I"/>
    <property type="match status" value="1"/>
</dbReference>
<evidence type="ECO:0000313" key="13">
    <source>
        <dbReference type="Proteomes" id="UP000292702"/>
    </source>
</evidence>
<evidence type="ECO:0000256" key="5">
    <source>
        <dbReference type="ARBA" id="ARBA00022840"/>
    </source>
</evidence>
<dbReference type="FunFam" id="3.40.50.620:FF:000058">
    <property type="entry name" value="Mitochondrial arginyl-tRNA synthetase"/>
    <property type="match status" value="1"/>
</dbReference>
<dbReference type="CDD" id="cd07956">
    <property type="entry name" value="Anticodon_Ia_Arg"/>
    <property type="match status" value="1"/>
</dbReference>
<dbReference type="CDD" id="cd00671">
    <property type="entry name" value="ArgRS_core"/>
    <property type="match status" value="1"/>
</dbReference>
<proteinExistence type="inferred from homology"/>
<evidence type="ECO:0000256" key="7">
    <source>
        <dbReference type="ARBA" id="ARBA00023146"/>
    </source>
</evidence>
<dbReference type="OrthoDB" id="68056at2759"/>
<dbReference type="EC" id="6.1.1.19" evidence="2"/>
<dbReference type="Gene3D" id="3.40.50.620">
    <property type="entry name" value="HUPs"/>
    <property type="match status" value="1"/>
</dbReference>
<comment type="catalytic activity">
    <reaction evidence="9">
        <text>tRNA(Arg) + L-arginine + ATP = L-arginyl-tRNA(Arg) + AMP + diphosphate</text>
        <dbReference type="Rhea" id="RHEA:20301"/>
        <dbReference type="Rhea" id="RHEA-COMP:9658"/>
        <dbReference type="Rhea" id="RHEA-COMP:9673"/>
        <dbReference type="ChEBI" id="CHEBI:30616"/>
        <dbReference type="ChEBI" id="CHEBI:32682"/>
        <dbReference type="ChEBI" id="CHEBI:33019"/>
        <dbReference type="ChEBI" id="CHEBI:78442"/>
        <dbReference type="ChEBI" id="CHEBI:78513"/>
        <dbReference type="ChEBI" id="CHEBI:456215"/>
        <dbReference type="EC" id="6.1.1.19"/>
    </reaction>
</comment>
<evidence type="ECO:0000256" key="9">
    <source>
        <dbReference type="ARBA" id="ARBA00049339"/>
    </source>
</evidence>
<keyword evidence="3 10" id="KW-0436">Ligase</keyword>
<gene>
    <name evidence="12" type="ORF">EIP91_007990</name>
</gene>
<evidence type="ECO:0000256" key="8">
    <source>
        <dbReference type="ARBA" id="ARBA00033033"/>
    </source>
</evidence>
<dbReference type="PRINTS" id="PR01038">
    <property type="entry name" value="TRNASYNTHARG"/>
</dbReference>
<evidence type="ECO:0000256" key="6">
    <source>
        <dbReference type="ARBA" id="ARBA00022917"/>
    </source>
</evidence>
<keyword evidence="5 10" id="KW-0067">ATP-binding</keyword>
<protein>
    <recommendedName>
        <fullName evidence="2">arginine--tRNA ligase</fullName>
        <ecNumber evidence="2">6.1.1.19</ecNumber>
    </recommendedName>
    <alternativeName>
        <fullName evidence="8">Arginyl-tRNA synthetase</fullName>
    </alternativeName>
</protein>
<keyword evidence="13" id="KW-1185">Reference proteome</keyword>
<dbReference type="STRING" id="92696.A0A4R0R3F5"/>
<dbReference type="AlphaFoldDB" id="A0A4R0R3F5"/>
<dbReference type="InterPro" id="IPR036695">
    <property type="entry name" value="Arg-tRNA-synth_N_sf"/>
</dbReference>
<dbReference type="Proteomes" id="UP000292702">
    <property type="component" value="Unassembled WGS sequence"/>
</dbReference>
<dbReference type="PANTHER" id="PTHR11956:SF11">
    <property type="entry name" value="ARGININE--TRNA LIGASE, MITOCHONDRIAL-RELATED"/>
    <property type="match status" value="1"/>
</dbReference>
<comment type="similarity">
    <text evidence="1 10">Belongs to the class-I aminoacyl-tRNA synthetase family.</text>
</comment>